<dbReference type="OrthoDB" id="7448000at2"/>
<evidence type="ECO:0000313" key="1">
    <source>
        <dbReference type="EMBL" id="PCD03227.1"/>
    </source>
</evidence>
<comment type="caution">
    <text evidence="1">The sequence shown here is derived from an EMBL/GenBank/DDBJ whole genome shotgun (WGS) entry which is preliminary data.</text>
</comment>
<accession>A0A2A4B584</accession>
<protein>
    <recommendedName>
        <fullName evidence="3">Lipoprotein</fullName>
    </recommendedName>
</protein>
<evidence type="ECO:0008006" key="3">
    <source>
        <dbReference type="Google" id="ProtNLM"/>
    </source>
</evidence>
<sequence>MASKRWISLIAALALAGCGDRAPKAASNAVSLEAAARSRGLVVDPADAPLTGLYARDSDRLCLVEQGGAARIGVVSDYGEGLACAATGVARRSGDSLSIELGATGDCTFTAQFDGERIVFPARLSDGCRRFCGPRASLSAFSVERLSASASEASALRDPQGRLLCPS</sequence>
<reference evidence="1 2" key="1">
    <citation type="submission" date="2017-09" db="EMBL/GenBank/DDBJ databases">
        <title>Sphingomonas spermidinifaciens 9NM-10, whole genome shotgun sequence.</title>
        <authorList>
            <person name="Feng G."/>
            <person name="Zhu H."/>
        </authorList>
    </citation>
    <scope>NUCLEOTIDE SEQUENCE [LARGE SCALE GENOMIC DNA]</scope>
    <source>
        <strain evidence="1 2">9NM-10</strain>
    </source>
</reference>
<gene>
    <name evidence="1" type="ORF">COC42_02070</name>
</gene>
<organism evidence="1 2">
    <name type="scientific">Sphingomonas spermidinifaciens</name>
    <dbReference type="NCBI Taxonomy" id="1141889"/>
    <lineage>
        <taxon>Bacteria</taxon>
        <taxon>Pseudomonadati</taxon>
        <taxon>Pseudomonadota</taxon>
        <taxon>Alphaproteobacteria</taxon>
        <taxon>Sphingomonadales</taxon>
        <taxon>Sphingomonadaceae</taxon>
        <taxon>Sphingomonas</taxon>
    </lineage>
</organism>
<keyword evidence="2" id="KW-1185">Reference proteome</keyword>
<dbReference type="PROSITE" id="PS51257">
    <property type="entry name" value="PROKAR_LIPOPROTEIN"/>
    <property type="match status" value="1"/>
</dbReference>
<proteinExistence type="predicted"/>
<dbReference type="EMBL" id="NWMW01000001">
    <property type="protein sequence ID" value="PCD03227.1"/>
    <property type="molecule type" value="Genomic_DNA"/>
</dbReference>
<dbReference type="Proteomes" id="UP000218366">
    <property type="component" value="Unassembled WGS sequence"/>
</dbReference>
<evidence type="ECO:0000313" key="2">
    <source>
        <dbReference type="Proteomes" id="UP000218366"/>
    </source>
</evidence>
<dbReference type="RefSeq" id="WP_096341626.1">
    <property type="nucleotide sequence ID" value="NZ_NWMW01000001.1"/>
</dbReference>
<name>A0A2A4B584_9SPHN</name>
<dbReference type="AlphaFoldDB" id="A0A2A4B584"/>